<organism evidence="1 2">
    <name type="scientific">Kitasatospora viridis</name>
    <dbReference type="NCBI Taxonomy" id="281105"/>
    <lineage>
        <taxon>Bacteria</taxon>
        <taxon>Bacillati</taxon>
        <taxon>Actinomycetota</taxon>
        <taxon>Actinomycetes</taxon>
        <taxon>Kitasatosporales</taxon>
        <taxon>Streptomycetaceae</taxon>
        <taxon>Kitasatospora</taxon>
    </lineage>
</organism>
<evidence type="ECO:0000313" key="2">
    <source>
        <dbReference type="Proteomes" id="UP000317940"/>
    </source>
</evidence>
<accession>A0A561UHY8</accession>
<protein>
    <submittedName>
        <fullName evidence="1">Uncharacterized protein</fullName>
    </submittedName>
</protein>
<dbReference type="RefSeq" id="WP_145905336.1">
    <property type="nucleotide sequence ID" value="NZ_BAAAMZ010000011.1"/>
</dbReference>
<evidence type="ECO:0000313" key="1">
    <source>
        <dbReference type="EMBL" id="TWF98991.1"/>
    </source>
</evidence>
<sequence length="139" mass="14811">MSTPTGTSIELVELGKFFGIAARRFDAGQSAPEMFSTAIDAAWHRLAEDAEAHRAFTAEHAGRVITHSETSGRGFIEWVAAYEEAYGALPEIWFTNADGVVDTAALIAYRETGHVVAEWNCAPAPGDGDDGNAPAGNTR</sequence>
<dbReference type="Proteomes" id="UP000317940">
    <property type="component" value="Unassembled WGS sequence"/>
</dbReference>
<reference evidence="1 2" key="1">
    <citation type="submission" date="2019-06" db="EMBL/GenBank/DDBJ databases">
        <title>Sequencing the genomes of 1000 actinobacteria strains.</title>
        <authorList>
            <person name="Klenk H.-P."/>
        </authorList>
    </citation>
    <scope>NUCLEOTIDE SEQUENCE [LARGE SCALE GENOMIC DNA]</scope>
    <source>
        <strain evidence="1 2">DSM 44826</strain>
    </source>
</reference>
<proteinExistence type="predicted"/>
<dbReference type="EMBL" id="VIWT01000001">
    <property type="protein sequence ID" value="TWF98991.1"/>
    <property type="molecule type" value="Genomic_DNA"/>
</dbReference>
<gene>
    <name evidence="1" type="ORF">FHX73_112823</name>
</gene>
<keyword evidence="2" id="KW-1185">Reference proteome</keyword>
<name>A0A561UHY8_9ACTN</name>
<dbReference type="OrthoDB" id="2989740at2"/>
<dbReference type="AlphaFoldDB" id="A0A561UHY8"/>
<comment type="caution">
    <text evidence="1">The sequence shown here is derived from an EMBL/GenBank/DDBJ whole genome shotgun (WGS) entry which is preliminary data.</text>
</comment>